<dbReference type="InterPro" id="IPR047111">
    <property type="entry name" value="YbaP-like"/>
</dbReference>
<comment type="caution">
    <text evidence="1">The sequence shown here is derived from an EMBL/GenBank/DDBJ whole genome shotgun (WGS) entry which is preliminary data.</text>
</comment>
<accession>A0ABV6Z136</accession>
<evidence type="ECO:0000313" key="2">
    <source>
        <dbReference type="Proteomes" id="UP001594351"/>
    </source>
</evidence>
<dbReference type="InterPro" id="IPR002816">
    <property type="entry name" value="TraB/PrgY/GumN_fam"/>
</dbReference>
<dbReference type="EC" id="3.4.-.-" evidence="1"/>
<dbReference type="PANTHER" id="PTHR40590:SF1">
    <property type="entry name" value="CYTOPLASMIC PROTEIN"/>
    <property type="match status" value="1"/>
</dbReference>
<dbReference type="EMBL" id="JBHPBY010000276">
    <property type="protein sequence ID" value="MFC1852174.1"/>
    <property type="molecule type" value="Genomic_DNA"/>
</dbReference>
<name>A0ABV6Z136_UNCC1</name>
<reference evidence="1 2" key="1">
    <citation type="submission" date="2024-09" db="EMBL/GenBank/DDBJ databases">
        <title>Laminarin stimulates single cell rates of sulfate reduction while oxygen inhibits transcriptomic activity in coastal marine sediment.</title>
        <authorList>
            <person name="Lindsay M."/>
            <person name="Orcutt B."/>
            <person name="Emerson D."/>
            <person name="Stepanauskas R."/>
            <person name="D'Angelo T."/>
        </authorList>
    </citation>
    <scope>NUCLEOTIDE SEQUENCE [LARGE SCALE GENOMIC DNA]</scope>
    <source>
        <strain evidence="1">SAG AM-311-K15</strain>
    </source>
</reference>
<keyword evidence="1" id="KW-0378">Hydrolase</keyword>
<dbReference type="Proteomes" id="UP001594351">
    <property type="component" value="Unassembled WGS sequence"/>
</dbReference>
<dbReference type="PANTHER" id="PTHR40590">
    <property type="entry name" value="CYTOPLASMIC PROTEIN-RELATED"/>
    <property type="match status" value="1"/>
</dbReference>
<evidence type="ECO:0000313" key="1">
    <source>
        <dbReference type="EMBL" id="MFC1852174.1"/>
    </source>
</evidence>
<gene>
    <name evidence="1" type="ORF">ACFL27_18420</name>
</gene>
<dbReference type="Pfam" id="PF01963">
    <property type="entry name" value="TraB_PrgY_gumN"/>
    <property type="match status" value="1"/>
</dbReference>
<dbReference type="CDD" id="cd14789">
    <property type="entry name" value="Tiki"/>
    <property type="match status" value="1"/>
</dbReference>
<organism evidence="1 2">
    <name type="scientific">candidate division CSSED10-310 bacterium</name>
    <dbReference type="NCBI Taxonomy" id="2855610"/>
    <lineage>
        <taxon>Bacteria</taxon>
        <taxon>Bacteria division CSSED10-310</taxon>
    </lineage>
</organism>
<proteinExistence type="predicted"/>
<protein>
    <submittedName>
        <fullName evidence="1">TraB/GumN family protein</fullName>
        <ecNumber evidence="1">3.4.-.-</ecNumber>
    </submittedName>
</protein>
<dbReference type="GO" id="GO:0016787">
    <property type="term" value="F:hydrolase activity"/>
    <property type="evidence" value="ECO:0007669"/>
    <property type="project" value="UniProtKB-KW"/>
</dbReference>
<sequence>MLNWYLGKNLIVLCSALFITLSFQVSELQGVEYPIPKTMMWSLKSTTNTVYILGSIHAFHKKYYPLSPVIENAYQKCDHIVFETKINPLEITLESAKNIKNVEYQSGASLEDNITPRTLSLLKRRLKRYNISYSRVKRFKPWLVGSVLSGIEFIRSGFEHQLGIDYHFLRKADRHNKQKYFLESISFQVNLISSSSPQVQDQFLHHQLLYNDVLDVKLHDLAQAWVTGNTYRLEKLTIEALKKYPELYDLLLVKRNRDWVSKIESIMKKKYDFFVVVGCGHLIGADSLLTMLENRGHTIVRH</sequence>
<keyword evidence="2" id="KW-1185">Reference proteome</keyword>